<dbReference type="EMBL" id="JBHSJB010000053">
    <property type="protein sequence ID" value="MFC5060273.1"/>
    <property type="molecule type" value="Genomic_DNA"/>
</dbReference>
<evidence type="ECO:0000313" key="1">
    <source>
        <dbReference type="EMBL" id="MFC5060273.1"/>
    </source>
</evidence>
<dbReference type="Gene3D" id="2.130.10.10">
    <property type="entry name" value="YVTN repeat-like/Quinoprotein amine dehydrogenase"/>
    <property type="match status" value="1"/>
</dbReference>
<dbReference type="PROSITE" id="PS51318">
    <property type="entry name" value="TAT"/>
    <property type="match status" value="1"/>
</dbReference>
<gene>
    <name evidence="1" type="ORF">ACFPFM_41730</name>
</gene>
<keyword evidence="2" id="KW-1185">Reference proteome</keyword>
<proteinExistence type="predicted"/>
<reference evidence="2" key="1">
    <citation type="journal article" date="2019" name="Int. J. Syst. Evol. Microbiol.">
        <title>The Global Catalogue of Microorganisms (GCM) 10K type strain sequencing project: providing services to taxonomists for standard genome sequencing and annotation.</title>
        <authorList>
            <consortium name="The Broad Institute Genomics Platform"/>
            <consortium name="The Broad Institute Genome Sequencing Center for Infectious Disease"/>
            <person name="Wu L."/>
            <person name="Ma J."/>
        </authorList>
    </citation>
    <scope>NUCLEOTIDE SEQUENCE [LARGE SCALE GENOMIC DNA]</scope>
    <source>
        <strain evidence="2">KCTC 12848</strain>
    </source>
</reference>
<dbReference type="Proteomes" id="UP001595833">
    <property type="component" value="Unassembled WGS sequence"/>
</dbReference>
<protein>
    <recommendedName>
        <fullName evidence="3">WD40 repeat domain-containing protein</fullName>
    </recommendedName>
</protein>
<dbReference type="SUPFAM" id="SSF50978">
    <property type="entry name" value="WD40 repeat-like"/>
    <property type="match status" value="1"/>
</dbReference>
<dbReference type="RefSeq" id="WP_344042008.1">
    <property type="nucleotide sequence ID" value="NZ_BAAAKE010000031.1"/>
</dbReference>
<sequence>MDSQGPNEPAQRRFGRRPILKGGLVAAAAAVAAPSAVFGETARAAPAGRAAPVRGDRALPVPPVIRSRDDLIAKGARVPLLQAGASALPITLDGVTYEMAQDMAWLDAEHFAVGRWDGSMSIFEYGAAPFGGPLIREAVNSPSFAGVQMVAALPGNAIATTNDDASIALWRSPSGTWKDLALVGTLPFDAALGVATSGRGLVVGDRSFLVVGHTSGFASLWRYHPATRNLVFRRAVDLRNPVPVNPWGLHDIRGVDVVVGTDGVPRAVTGSEDGYVSILDVPSGAILSQTVFNPSAQRGINSVSVAGESLLVANCSVGSADHNLWYFSIDRQTWAVTLRDQANLLIDTQRPQAFNFETVWGSYGGNQCWFASTEEGALWMGTAGPGLSTLGYQEVTSPLGSTLAYKDGPGRLAMVAYDLYQYSTAAP</sequence>
<dbReference type="InterPro" id="IPR015943">
    <property type="entry name" value="WD40/YVTN_repeat-like_dom_sf"/>
</dbReference>
<accession>A0ABV9YF48</accession>
<comment type="caution">
    <text evidence="1">The sequence shown here is derived from an EMBL/GenBank/DDBJ whole genome shotgun (WGS) entry which is preliminary data.</text>
</comment>
<dbReference type="InterPro" id="IPR006311">
    <property type="entry name" value="TAT_signal"/>
</dbReference>
<evidence type="ECO:0000313" key="2">
    <source>
        <dbReference type="Proteomes" id="UP001595833"/>
    </source>
</evidence>
<name>A0ABV9YF48_9PSEU</name>
<dbReference type="InterPro" id="IPR036322">
    <property type="entry name" value="WD40_repeat_dom_sf"/>
</dbReference>
<organism evidence="1 2">
    <name type="scientific">Saccharothrix xinjiangensis</name>
    <dbReference type="NCBI Taxonomy" id="204798"/>
    <lineage>
        <taxon>Bacteria</taxon>
        <taxon>Bacillati</taxon>
        <taxon>Actinomycetota</taxon>
        <taxon>Actinomycetes</taxon>
        <taxon>Pseudonocardiales</taxon>
        <taxon>Pseudonocardiaceae</taxon>
        <taxon>Saccharothrix</taxon>
    </lineage>
</organism>
<evidence type="ECO:0008006" key="3">
    <source>
        <dbReference type="Google" id="ProtNLM"/>
    </source>
</evidence>